<dbReference type="SFLD" id="SFLDS00003">
    <property type="entry name" value="Haloacid_Dehalogenase"/>
    <property type="match status" value="1"/>
</dbReference>
<accession>A0ABV4U647</accession>
<protein>
    <recommendedName>
        <fullName evidence="4">phosphoglycolate phosphatase</fullName>
        <ecNumber evidence="4">3.1.3.18</ecNumber>
    </recommendedName>
</protein>
<reference evidence="5 6" key="1">
    <citation type="submission" date="2024-08" db="EMBL/GenBank/DDBJ databases">
        <title>Whole-genome sequencing of halo(alkali)philic microorganisms from hypersaline lakes.</title>
        <authorList>
            <person name="Sorokin D.Y."/>
            <person name="Merkel A.Y."/>
            <person name="Messina E."/>
            <person name="Yakimov M."/>
        </authorList>
    </citation>
    <scope>NUCLEOTIDE SEQUENCE [LARGE SCALE GENOMIC DNA]</scope>
    <source>
        <strain evidence="5 6">AB-hyl4</strain>
    </source>
</reference>
<dbReference type="Proteomes" id="UP001575105">
    <property type="component" value="Unassembled WGS sequence"/>
</dbReference>
<dbReference type="PANTHER" id="PTHR43434:SF1">
    <property type="entry name" value="PHOSPHOGLYCOLATE PHOSPHATASE"/>
    <property type="match status" value="1"/>
</dbReference>
<dbReference type="Gene3D" id="1.10.150.240">
    <property type="entry name" value="Putative phosphatase, domain 2"/>
    <property type="match status" value="1"/>
</dbReference>
<dbReference type="InterPro" id="IPR041492">
    <property type="entry name" value="HAD_2"/>
</dbReference>
<dbReference type="EC" id="3.1.3.18" evidence="4"/>
<dbReference type="PANTHER" id="PTHR43434">
    <property type="entry name" value="PHOSPHOGLYCOLATE PHOSPHATASE"/>
    <property type="match status" value="1"/>
</dbReference>
<evidence type="ECO:0000256" key="4">
    <source>
        <dbReference type="ARBA" id="ARBA00013078"/>
    </source>
</evidence>
<dbReference type="SFLD" id="SFLDG01129">
    <property type="entry name" value="C1.5:_HAD__Beta-PGM__Phosphata"/>
    <property type="match status" value="1"/>
</dbReference>
<dbReference type="InterPro" id="IPR023198">
    <property type="entry name" value="PGP-like_dom2"/>
</dbReference>
<dbReference type="InterPro" id="IPR023214">
    <property type="entry name" value="HAD_sf"/>
</dbReference>
<dbReference type="RefSeq" id="WP_425345150.1">
    <property type="nucleotide sequence ID" value="NZ_JBGUBD010000004.1"/>
</dbReference>
<comment type="similarity">
    <text evidence="3">Belongs to the HAD-like hydrolase superfamily. CbbY/CbbZ/Gph/YieH family.</text>
</comment>
<dbReference type="NCBIfam" id="TIGR01549">
    <property type="entry name" value="HAD-SF-IA-v1"/>
    <property type="match status" value="1"/>
</dbReference>
<sequence length="223" mass="24184">MDYDAIMFDLDGTLADTLADLAAAGNHTLTTFGHAALPVERYRYLVGQGLDHLIRHAFGPEHEAQWEAAAATFFTYYSEHKYDQTGPYAGIPELLDTLTERDLKLAVLSNKPDPATQDMVATLFNQWSWDAVAGAKPGVPLKPEAGAALAIADELGIAPQRWVYVGDTKVDMLTGKSAGMYTVGVTWGFRDEAELREHGADAIIHHPSQLLAVIDQTSVEGSA</sequence>
<dbReference type="Pfam" id="PF13419">
    <property type="entry name" value="HAD_2"/>
    <property type="match status" value="1"/>
</dbReference>
<evidence type="ECO:0000313" key="5">
    <source>
        <dbReference type="EMBL" id="MFA9478226.1"/>
    </source>
</evidence>
<comment type="catalytic activity">
    <reaction evidence="1">
        <text>2-phosphoglycolate + H2O = glycolate + phosphate</text>
        <dbReference type="Rhea" id="RHEA:14369"/>
        <dbReference type="ChEBI" id="CHEBI:15377"/>
        <dbReference type="ChEBI" id="CHEBI:29805"/>
        <dbReference type="ChEBI" id="CHEBI:43474"/>
        <dbReference type="ChEBI" id="CHEBI:58033"/>
        <dbReference type="EC" id="3.1.3.18"/>
    </reaction>
</comment>
<evidence type="ECO:0000256" key="1">
    <source>
        <dbReference type="ARBA" id="ARBA00000830"/>
    </source>
</evidence>
<dbReference type="InterPro" id="IPR050155">
    <property type="entry name" value="HAD-like_hydrolase_sf"/>
</dbReference>
<name>A0ABV4U647_9BACT</name>
<gene>
    <name evidence="5" type="ORF">ACERK3_07945</name>
</gene>
<keyword evidence="6" id="KW-1185">Reference proteome</keyword>
<dbReference type="GO" id="GO:0016787">
    <property type="term" value="F:hydrolase activity"/>
    <property type="evidence" value="ECO:0007669"/>
    <property type="project" value="UniProtKB-KW"/>
</dbReference>
<keyword evidence="5" id="KW-0378">Hydrolase</keyword>
<dbReference type="InterPro" id="IPR006439">
    <property type="entry name" value="HAD-SF_hydro_IA"/>
</dbReference>
<evidence type="ECO:0000256" key="3">
    <source>
        <dbReference type="ARBA" id="ARBA00006171"/>
    </source>
</evidence>
<evidence type="ECO:0000256" key="2">
    <source>
        <dbReference type="ARBA" id="ARBA00004818"/>
    </source>
</evidence>
<dbReference type="Gene3D" id="3.40.50.1000">
    <property type="entry name" value="HAD superfamily/HAD-like"/>
    <property type="match status" value="1"/>
</dbReference>
<dbReference type="EMBL" id="JBGUBD010000004">
    <property type="protein sequence ID" value="MFA9478226.1"/>
    <property type="molecule type" value="Genomic_DNA"/>
</dbReference>
<dbReference type="SUPFAM" id="SSF56784">
    <property type="entry name" value="HAD-like"/>
    <property type="match status" value="1"/>
</dbReference>
<evidence type="ECO:0000313" key="6">
    <source>
        <dbReference type="Proteomes" id="UP001575105"/>
    </source>
</evidence>
<dbReference type="InterPro" id="IPR036412">
    <property type="entry name" value="HAD-like_sf"/>
</dbReference>
<comment type="pathway">
    <text evidence="2">Organic acid metabolism; glycolate biosynthesis; glycolate from 2-phosphoglycolate: step 1/1.</text>
</comment>
<organism evidence="5 6">
    <name type="scientific">Natronomicrosphaera hydrolytica</name>
    <dbReference type="NCBI Taxonomy" id="3242702"/>
    <lineage>
        <taxon>Bacteria</taxon>
        <taxon>Pseudomonadati</taxon>
        <taxon>Planctomycetota</taxon>
        <taxon>Phycisphaerae</taxon>
        <taxon>Phycisphaerales</taxon>
        <taxon>Phycisphaeraceae</taxon>
        <taxon>Natronomicrosphaera</taxon>
    </lineage>
</organism>
<proteinExistence type="inferred from homology"/>
<comment type="caution">
    <text evidence="5">The sequence shown here is derived from an EMBL/GenBank/DDBJ whole genome shotgun (WGS) entry which is preliminary data.</text>
</comment>